<evidence type="ECO:0000256" key="5">
    <source>
        <dbReference type="ARBA" id="ARBA00022692"/>
    </source>
</evidence>
<dbReference type="InterPro" id="IPR051906">
    <property type="entry name" value="TolC-like"/>
</dbReference>
<evidence type="ECO:0000256" key="4">
    <source>
        <dbReference type="ARBA" id="ARBA00022452"/>
    </source>
</evidence>
<keyword evidence="3" id="KW-0813">Transport</keyword>
<keyword evidence="8" id="KW-0732">Signal</keyword>
<evidence type="ECO:0000256" key="6">
    <source>
        <dbReference type="ARBA" id="ARBA00023136"/>
    </source>
</evidence>
<organism evidence="9 10">
    <name type="scientific">Chitinophaga horti</name>
    <dbReference type="NCBI Taxonomy" id="2920382"/>
    <lineage>
        <taxon>Bacteria</taxon>
        <taxon>Pseudomonadati</taxon>
        <taxon>Bacteroidota</taxon>
        <taxon>Chitinophagia</taxon>
        <taxon>Chitinophagales</taxon>
        <taxon>Chitinophagaceae</taxon>
        <taxon>Chitinophaga</taxon>
    </lineage>
</organism>
<dbReference type="EMBL" id="CP107006">
    <property type="protein sequence ID" value="UYQ94375.1"/>
    <property type="molecule type" value="Genomic_DNA"/>
</dbReference>
<evidence type="ECO:0000313" key="9">
    <source>
        <dbReference type="EMBL" id="UYQ94375.1"/>
    </source>
</evidence>
<keyword evidence="6" id="KW-0472">Membrane</keyword>
<proteinExistence type="inferred from homology"/>
<keyword evidence="5" id="KW-0812">Transmembrane</keyword>
<protein>
    <submittedName>
        <fullName evidence="9">TolC family protein</fullName>
    </submittedName>
</protein>
<dbReference type="InterPro" id="IPR003423">
    <property type="entry name" value="OMP_efflux"/>
</dbReference>
<evidence type="ECO:0000313" key="10">
    <source>
        <dbReference type="Proteomes" id="UP001162741"/>
    </source>
</evidence>
<dbReference type="Pfam" id="PF02321">
    <property type="entry name" value="OEP"/>
    <property type="match status" value="1"/>
</dbReference>
<gene>
    <name evidence="9" type="ORF">MKQ68_04635</name>
</gene>
<keyword evidence="4" id="KW-1134">Transmembrane beta strand</keyword>
<feature type="chain" id="PRO_5047233918" evidence="8">
    <location>
        <begin position="19"/>
        <end position="420"/>
    </location>
</feature>
<reference evidence="9" key="1">
    <citation type="submission" date="2022-10" db="EMBL/GenBank/DDBJ databases">
        <title>Chitinophaga sp. nov., isolated from soil.</title>
        <authorList>
            <person name="Jeon C.O."/>
        </authorList>
    </citation>
    <scope>NUCLEOTIDE SEQUENCE</scope>
    <source>
        <strain evidence="9">R8</strain>
    </source>
</reference>
<dbReference type="SUPFAM" id="SSF56954">
    <property type="entry name" value="Outer membrane efflux proteins (OEP)"/>
    <property type="match status" value="1"/>
</dbReference>
<dbReference type="PANTHER" id="PTHR30026:SF20">
    <property type="entry name" value="OUTER MEMBRANE PROTEIN TOLC"/>
    <property type="match status" value="1"/>
</dbReference>
<dbReference type="Proteomes" id="UP001162741">
    <property type="component" value="Chromosome"/>
</dbReference>
<evidence type="ECO:0000256" key="1">
    <source>
        <dbReference type="ARBA" id="ARBA00004442"/>
    </source>
</evidence>
<keyword evidence="10" id="KW-1185">Reference proteome</keyword>
<name>A0ABY6J4E7_9BACT</name>
<dbReference type="RefSeq" id="WP_264282278.1">
    <property type="nucleotide sequence ID" value="NZ_CP107006.1"/>
</dbReference>
<evidence type="ECO:0000256" key="2">
    <source>
        <dbReference type="ARBA" id="ARBA00007613"/>
    </source>
</evidence>
<comment type="subcellular location">
    <subcellularLocation>
        <location evidence="1">Cell outer membrane</location>
    </subcellularLocation>
</comment>
<dbReference type="Gene3D" id="1.20.1600.10">
    <property type="entry name" value="Outer membrane efflux proteins (OEP)"/>
    <property type="match status" value="1"/>
</dbReference>
<dbReference type="PANTHER" id="PTHR30026">
    <property type="entry name" value="OUTER MEMBRANE PROTEIN TOLC"/>
    <property type="match status" value="1"/>
</dbReference>
<accession>A0ABY6J4E7</accession>
<evidence type="ECO:0000256" key="8">
    <source>
        <dbReference type="SAM" id="SignalP"/>
    </source>
</evidence>
<feature type="signal peptide" evidence="8">
    <location>
        <begin position="1"/>
        <end position="18"/>
    </location>
</feature>
<evidence type="ECO:0000256" key="3">
    <source>
        <dbReference type="ARBA" id="ARBA00022448"/>
    </source>
</evidence>
<keyword evidence="7" id="KW-0998">Cell outer membrane</keyword>
<comment type="similarity">
    <text evidence="2">Belongs to the outer membrane factor (OMF) (TC 1.B.17) family.</text>
</comment>
<sequence>MKKMLSLFVLLYAHTLCAQDTVLTLATCQQRARDHYPLLRQQQLLQDIATLQVKNDRTAWLPQAELNAQATYQSEVTKVPISLPNIKLPQVAKDQYRATLDIKQQLYDGGATAAKQQLHGAQQQAETQKVEVELYKLKQQVTQVYFNALIWEERANATAVMISDLQQRLARIKAGIANGTTLASQADMLGAEILKAEQQLFEAQNGKDAAMQVMSLLTGTQLAANVQLQLPPAGKGQGLDVQLRPEVAMYRLQTDVLKQQSRLTGIGNQPKVSAFAQGGYGRPGLNMLATDFDFYYMAGIRFNWNIWNWRYHKTEQQTISLQQQSLAKQSEAFVMGTQTQLLQQAADIRNLESAVEKDVRIVALRRKVREVSGAQVDNGVLTVHDYLSDLNAETQAVISRKTHEIQLVYAIINYNITKGN</sequence>
<evidence type="ECO:0000256" key="7">
    <source>
        <dbReference type="ARBA" id="ARBA00023237"/>
    </source>
</evidence>